<dbReference type="EMBL" id="JBANRG010000007">
    <property type="protein sequence ID" value="KAK7464714.1"/>
    <property type="molecule type" value="Genomic_DNA"/>
</dbReference>
<gene>
    <name evidence="1" type="ORF">VKT23_005920</name>
</gene>
<proteinExistence type="predicted"/>
<keyword evidence="2" id="KW-1185">Reference proteome</keyword>
<dbReference type="PANTHER" id="PTHR39596">
    <property type="match status" value="1"/>
</dbReference>
<evidence type="ECO:0008006" key="3">
    <source>
        <dbReference type="Google" id="ProtNLM"/>
    </source>
</evidence>
<protein>
    <recommendedName>
        <fullName evidence="3">Heterokaryon incompatibility domain-containing protein</fullName>
    </recommendedName>
</protein>
<dbReference type="Proteomes" id="UP001498398">
    <property type="component" value="Unassembled WGS sequence"/>
</dbReference>
<reference evidence="1 2" key="1">
    <citation type="submission" date="2024-01" db="EMBL/GenBank/DDBJ databases">
        <title>A draft genome for the cacao thread blight pathogen Marasmiellus scandens.</title>
        <authorList>
            <person name="Baruah I.K."/>
            <person name="Leung J."/>
            <person name="Bukari Y."/>
            <person name="Amoako-Attah I."/>
            <person name="Meinhardt L.W."/>
            <person name="Bailey B.A."/>
            <person name="Cohen S.P."/>
        </authorList>
    </citation>
    <scope>NUCLEOTIDE SEQUENCE [LARGE SCALE GENOMIC DNA]</scope>
    <source>
        <strain evidence="1 2">GH-19</strain>
    </source>
</reference>
<sequence>MQAPEDVDEPHIVPHLIEFTLPYLCSSMPYDYDTQGFWDFPERAGWMLDGKALHRKFPNHIVWPSGMHDLDVQYACRSRTIPENRLAKRPRDSLAFKCFRITGEQSTLSEEVAFLQAWLFFGVLAEVSSICGLPVDPDEQFLVVEDGSQVVSTGALNNLLHKWLMSLNATPADVARERVGRLLRVEYHVMSLQTIISTYGDAKKPESRALSYSECKVLLSIRFAFRAILLVCLLSKHCELTEIQFLLDSSLEQSFPAQWDELKGFATQELLDNDWCRSECKLLEQMDGSYNFFATLLKRWRMDHGKCDDFTCLADQINEEIYQTAHVEAQCHCKSMGLDPEELRSILEKGNVPRIEISDKDELFVREDRLYVAISHVCMLSSFLPNNLLSRALGSHGLGNPHENSLPLCQIRRLRQHLSRLQVTGELLPAIWIDTLCIPVAKHLREYRKRAIELMGQTYKNAEVVLVLDRELQHVDPRKVPVVQVDLLKAFVGWTRRLWTLQEAALAKKVYIEVLGRLEPIQMAPQDETEALLSRIRFREDLSKLLSDRIPPSTVLRQKTKVDRLELGGGLVIVTTRTALQSLCFAVKHRSTSKMEDEAVILAITLGMDVKDLVGLRDVDERMAKFLQMMQDVPCDIIFGDWERVRYAPYRWALKSLLNFPITKLDSFAPPGICDSRGLHATYQGFVLAEAASGQKAATDNKYFAVDRSSGMRYEFWCQNSSTLPQKPALIFRPNNVNEDVAIVNVLQDVSDSKDASEPLIVNVVGYLKLVASGGLDFSRVSPDNLLEGTMTSVNQAWIVT</sequence>
<accession>A0ABR1JV41</accession>
<dbReference type="PANTHER" id="PTHR39596:SF2">
    <property type="entry name" value="HET DOMAIN PROTEIN (AFU_ORTHOLOGUE AFUA_1G17550)-RELATED"/>
    <property type="match status" value="1"/>
</dbReference>
<name>A0ABR1JV41_9AGAR</name>
<evidence type="ECO:0000313" key="1">
    <source>
        <dbReference type="EMBL" id="KAK7464714.1"/>
    </source>
</evidence>
<comment type="caution">
    <text evidence="1">The sequence shown here is derived from an EMBL/GenBank/DDBJ whole genome shotgun (WGS) entry which is preliminary data.</text>
</comment>
<organism evidence="1 2">
    <name type="scientific">Marasmiellus scandens</name>
    <dbReference type="NCBI Taxonomy" id="2682957"/>
    <lineage>
        <taxon>Eukaryota</taxon>
        <taxon>Fungi</taxon>
        <taxon>Dikarya</taxon>
        <taxon>Basidiomycota</taxon>
        <taxon>Agaricomycotina</taxon>
        <taxon>Agaricomycetes</taxon>
        <taxon>Agaricomycetidae</taxon>
        <taxon>Agaricales</taxon>
        <taxon>Marasmiineae</taxon>
        <taxon>Omphalotaceae</taxon>
        <taxon>Marasmiellus</taxon>
    </lineage>
</organism>
<evidence type="ECO:0000313" key="2">
    <source>
        <dbReference type="Proteomes" id="UP001498398"/>
    </source>
</evidence>